<evidence type="ECO:0000259" key="11">
    <source>
        <dbReference type="PROSITE" id="PS51379"/>
    </source>
</evidence>
<keyword evidence="8" id="KW-0411">Iron-sulfur</keyword>
<keyword evidence="3" id="KW-0004">4Fe-4S</keyword>
<dbReference type="InterPro" id="IPR012832">
    <property type="entry name" value="RDH"/>
</dbReference>
<evidence type="ECO:0000256" key="8">
    <source>
        <dbReference type="ARBA" id="ARBA00023014"/>
    </source>
</evidence>
<dbReference type="PROSITE" id="PS00198">
    <property type="entry name" value="4FE4S_FER_1"/>
    <property type="match status" value="1"/>
</dbReference>
<dbReference type="InterPro" id="IPR017896">
    <property type="entry name" value="4Fe4S_Fe-S-bd"/>
</dbReference>
<dbReference type="EMBL" id="FWPT01000016">
    <property type="protein sequence ID" value="SMA50761.1"/>
    <property type="molecule type" value="Genomic_DNA"/>
</dbReference>
<dbReference type="GO" id="GO:0016787">
    <property type="term" value="F:hydrolase activity"/>
    <property type="evidence" value="ECO:0007669"/>
    <property type="project" value="UniProtKB-KW"/>
</dbReference>
<dbReference type="InterPro" id="IPR006311">
    <property type="entry name" value="TAT_signal"/>
</dbReference>
<sequence length="438" mass="48924">MNSTDEKAPGNEARLDRRNLLKLGLAGTAAALTSALPATAQAREDGIGVVKHDEFPMKISPDYKRFSEADTSFNRFTRAGKSFHRKPKPEENRPGYTSYDWALKVASKEIHNALINLTPAYQGTLPKVFKPAAFNPDFRFKDSAMAHAVIKRAARHFGADLVGITRHDPRWDYTHVREGKKYHKTEDVMGFVPKTVIVLGYEVDYETMRTAPSPLGDASQIDGYSRMSKTALQMVSFLSKLGFHAIGPGNGYGLTIPYAIAAGLGENSRMGLLVNHKYGPRLRLGKIYTDLELDEYYDKPTTFGVESFCKNCMHCADNCPSKSIPHDKEPSMGPPDDGQDWGFSNPGIRKWYVNCDTCLQYWSDSNTSCSSCVTTCPYNKPYFWHHRLIDKVNTILPGPLHKFMADMDLLHGYGQTFNTSAPAVFWDAKGREYDGFGG</sequence>
<dbReference type="Pfam" id="PF12838">
    <property type="entry name" value="Fer4_7"/>
    <property type="match status" value="1"/>
</dbReference>
<dbReference type="PANTHER" id="PTHR42827">
    <property type="entry name" value="IRON-SULFUR CLUSTER-BINDING PROTEIN-RELATED"/>
    <property type="match status" value="1"/>
</dbReference>
<dbReference type="PROSITE" id="PS51318">
    <property type="entry name" value="TAT"/>
    <property type="match status" value="1"/>
</dbReference>
<dbReference type="GO" id="GO:0005886">
    <property type="term" value="C:plasma membrane"/>
    <property type="evidence" value="ECO:0007669"/>
    <property type="project" value="UniProtKB-SubCell"/>
</dbReference>
<dbReference type="OrthoDB" id="9808559at2"/>
<keyword evidence="4" id="KW-0479">Metal-binding</keyword>
<keyword evidence="6" id="KW-0677">Repeat</keyword>
<dbReference type="Proteomes" id="UP000196573">
    <property type="component" value="Unassembled WGS sequence"/>
</dbReference>
<dbReference type="PROSITE" id="PS51379">
    <property type="entry name" value="4FE4S_FER_2"/>
    <property type="match status" value="1"/>
</dbReference>
<feature type="domain" description="4Fe-4S ferredoxin-type" evidence="11">
    <location>
        <begin position="299"/>
        <end position="329"/>
    </location>
</feature>
<dbReference type="PANTHER" id="PTHR42827:SF1">
    <property type="entry name" value="IRON-SULFUR CLUSTER-BINDING PROTEIN"/>
    <property type="match status" value="1"/>
</dbReference>
<dbReference type="RefSeq" id="WP_087113200.1">
    <property type="nucleotide sequence ID" value="NZ_CBCSCN010000018.1"/>
</dbReference>
<keyword evidence="7" id="KW-0408">Iron</keyword>
<protein>
    <submittedName>
        <fullName evidence="12">3-chloro-4-hydroxyphenylacetate reductive dehalogenase</fullName>
        <ecNumber evidence="12">3.8.1.-</ecNumber>
    </submittedName>
</protein>
<proteinExistence type="predicted"/>
<comment type="cofactor">
    <cofactor evidence="10">
        <name>corrinoid</name>
        <dbReference type="ChEBI" id="CHEBI:33913"/>
    </cofactor>
</comment>
<dbReference type="GO" id="GO:0046872">
    <property type="term" value="F:metal ion binding"/>
    <property type="evidence" value="ECO:0007669"/>
    <property type="project" value="UniProtKB-KW"/>
</dbReference>
<evidence type="ECO:0000256" key="9">
    <source>
        <dbReference type="ARBA" id="ARBA00023136"/>
    </source>
</evidence>
<evidence type="ECO:0000256" key="3">
    <source>
        <dbReference type="ARBA" id="ARBA00022485"/>
    </source>
</evidence>
<evidence type="ECO:0000256" key="6">
    <source>
        <dbReference type="ARBA" id="ARBA00022737"/>
    </source>
</evidence>
<name>A0A1X7AR10_9GAMM</name>
<dbReference type="SUPFAM" id="SSF54862">
    <property type="entry name" value="4Fe-4S ferredoxins"/>
    <property type="match status" value="1"/>
</dbReference>
<dbReference type="GO" id="GO:0051539">
    <property type="term" value="F:4 iron, 4 sulfur cluster binding"/>
    <property type="evidence" value="ECO:0007669"/>
    <property type="project" value="UniProtKB-KW"/>
</dbReference>
<comment type="subcellular location">
    <subcellularLocation>
        <location evidence="1">Cell membrane</location>
    </subcellularLocation>
</comment>
<dbReference type="InterPro" id="IPR017900">
    <property type="entry name" value="4Fe4S_Fe_S_CS"/>
</dbReference>
<keyword evidence="2" id="KW-1003">Cell membrane</keyword>
<evidence type="ECO:0000256" key="5">
    <source>
        <dbReference type="ARBA" id="ARBA00022729"/>
    </source>
</evidence>
<dbReference type="NCBIfam" id="TIGR02486">
    <property type="entry name" value="RDH"/>
    <property type="match status" value="1"/>
</dbReference>
<dbReference type="Gene3D" id="3.30.70.20">
    <property type="match status" value="1"/>
</dbReference>
<evidence type="ECO:0000313" key="13">
    <source>
        <dbReference type="Proteomes" id="UP000196573"/>
    </source>
</evidence>
<keyword evidence="9" id="KW-0472">Membrane</keyword>
<evidence type="ECO:0000256" key="4">
    <source>
        <dbReference type="ARBA" id="ARBA00022723"/>
    </source>
</evidence>
<evidence type="ECO:0000313" key="12">
    <source>
        <dbReference type="EMBL" id="SMA50761.1"/>
    </source>
</evidence>
<keyword evidence="12" id="KW-0378">Hydrolase</keyword>
<evidence type="ECO:0000256" key="2">
    <source>
        <dbReference type="ARBA" id="ARBA00022475"/>
    </source>
</evidence>
<keyword evidence="13" id="KW-1185">Reference proteome</keyword>
<gene>
    <name evidence="12" type="primary">cprA_6</name>
    <name evidence="12" type="ORF">EHSB41UT_04578</name>
</gene>
<evidence type="ECO:0000256" key="1">
    <source>
        <dbReference type="ARBA" id="ARBA00004236"/>
    </source>
</evidence>
<dbReference type="EC" id="3.8.1.-" evidence="12"/>
<keyword evidence="5" id="KW-0732">Signal</keyword>
<reference evidence="12 13" key="1">
    <citation type="submission" date="2017-03" db="EMBL/GenBank/DDBJ databases">
        <authorList>
            <person name="Afonso C.L."/>
            <person name="Miller P.J."/>
            <person name="Scott M.A."/>
            <person name="Spackman E."/>
            <person name="Goraichik I."/>
            <person name="Dimitrov K.M."/>
            <person name="Suarez D.L."/>
            <person name="Swayne D.E."/>
        </authorList>
    </citation>
    <scope>NUCLEOTIDE SEQUENCE [LARGE SCALE GENOMIC DNA]</scope>
    <source>
        <strain evidence="12">SB41UT1</strain>
    </source>
</reference>
<evidence type="ECO:0000256" key="10">
    <source>
        <dbReference type="ARBA" id="ARBA00029374"/>
    </source>
</evidence>
<organism evidence="12 13">
    <name type="scientific">Parendozoicomonas haliclonae</name>
    <dbReference type="NCBI Taxonomy" id="1960125"/>
    <lineage>
        <taxon>Bacteria</taxon>
        <taxon>Pseudomonadati</taxon>
        <taxon>Pseudomonadota</taxon>
        <taxon>Gammaproteobacteria</taxon>
        <taxon>Oceanospirillales</taxon>
        <taxon>Endozoicomonadaceae</taxon>
        <taxon>Parendozoicomonas</taxon>
    </lineage>
</organism>
<dbReference type="AlphaFoldDB" id="A0A1X7AR10"/>
<accession>A0A1X7AR10</accession>
<evidence type="ECO:0000256" key="7">
    <source>
        <dbReference type="ARBA" id="ARBA00023004"/>
    </source>
</evidence>